<dbReference type="Proteomes" id="UP000034595">
    <property type="component" value="Unassembled WGS sequence"/>
</dbReference>
<gene>
    <name evidence="2" type="ORF">UW78_C0005G0036</name>
</gene>
<reference evidence="2 3" key="1">
    <citation type="journal article" date="2015" name="Nature">
        <title>rRNA introns, odd ribosomes, and small enigmatic genomes across a large radiation of phyla.</title>
        <authorList>
            <person name="Brown C.T."/>
            <person name="Hug L.A."/>
            <person name="Thomas B.C."/>
            <person name="Sharon I."/>
            <person name="Castelle C.J."/>
            <person name="Singh A."/>
            <person name="Wilkins M.J."/>
            <person name="Williams K.H."/>
            <person name="Banfield J.F."/>
        </authorList>
    </citation>
    <scope>NUCLEOTIDE SEQUENCE [LARGE SCALE GENOMIC DNA]</scope>
</reference>
<comment type="caution">
    <text evidence="2">The sequence shown here is derived from an EMBL/GenBank/DDBJ whole genome shotgun (WGS) entry which is preliminary data.</text>
</comment>
<keyword evidence="1" id="KW-0812">Transmembrane</keyword>
<accession>A0A0G1MLY1</accession>
<feature type="transmembrane region" description="Helical" evidence="1">
    <location>
        <begin position="82"/>
        <end position="102"/>
    </location>
</feature>
<keyword evidence="1" id="KW-0472">Membrane</keyword>
<dbReference type="EMBL" id="LCJQ01000005">
    <property type="protein sequence ID" value="KKT81817.1"/>
    <property type="molecule type" value="Genomic_DNA"/>
</dbReference>
<dbReference type="AlphaFoldDB" id="A0A0G1MLY1"/>
<organism evidence="2 3">
    <name type="scientific">Candidatus Azambacteria bacterium GW2011_GWA1_44_9</name>
    <dbReference type="NCBI Taxonomy" id="1618610"/>
    <lineage>
        <taxon>Bacteria</taxon>
        <taxon>Candidatus Azamiibacteriota</taxon>
    </lineage>
</organism>
<evidence type="ECO:0000313" key="2">
    <source>
        <dbReference type="EMBL" id="KKT81817.1"/>
    </source>
</evidence>
<keyword evidence="1" id="KW-1133">Transmembrane helix</keyword>
<protein>
    <submittedName>
        <fullName evidence="2">Uncharacterized protein</fullName>
    </submittedName>
</protein>
<sequence length="140" mass="14801">MNIAKKVFSISLVGVPSVTLAAVNIGTLDFKGLVAYVLEDFIKPITVVILSLAVVYFLWNIFNIIRASKKGEELADLKSKALWGVIAIFVMVSMWGLVSILVNTLAPGAGIPVGGGPANINFSGFDNEGTSTGGVKNFLK</sequence>
<proteinExistence type="predicted"/>
<evidence type="ECO:0000313" key="3">
    <source>
        <dbReference type="Proteomes" id="UP000034595"/>
    </source>
</evidence>
<feature type="transmembrane region" description="Helical" evidence="1">
    <location>
        <begin position="45"/>
        <end position="62"/>
    </location>
</feature>
<evidence type="ECO:0000256" key="1">
    <source>
        <dbReference type="SAM" id="Phobius"/>
    </source>
</evidence>
<name>A0A0G1MLY1_9BACT</name>